<dbReference type="Gene3D" id="1.20.1270.10">
    <property type="match status" value="1"/>
</dbReference>
<sequence>MNRRRRAPAWFVVGLLSWSVWGAPSPLRPSRGGAKSAAKDEGPCIGIDLGTTYSCVGVWQNGRVEICPNDQGNRITPSYVAFLKDGNRLVGDAAKNQAAQNPANTVYDAKRLIGRKFTDASVKEDIKHFAFKVVSDSHGAPKFEVMLGAQRKGFTAEEISAMVLGKMKETAEAFVGEKITRAVVTVPAYFNDAQRQATKDAGAIAGLKVERVINEPTAAAIAYGLDKSGAKEEHVLVFDLGGGTFDVTLLTIDNGVFEVRATAGDTHLGGEDFDQRLMDHCIQAFKRQNKIDISSDKRALQRIRKQCEAAKRALSSSTSTSIDIEALHQGIDFALTVTRAKFEELNNDLFQRTLLPVQRVLQDAGVAKSDVDQVVLVGGSTRIPKVQKLLSDFFDGKEPNRGVNPDEAVAYGAAVQAGILSGAAADATKDVLLLDVTPLSLGIETAGGIMTKLIDRGTTIPARKTQIFSTYSDNQPGVLIQVYEGERSLTRDNRQLGKFELAGIPPAPRGVPQIEVAFDVDANGILSVSAVDKASGKQQQITITSEKGRLSEEEIERMIREAEQYAQEDAKHRATIEARNSLETYAYSLKASATDALKDKLNEDDAKALQDAVADVIDWLDHHSATGDDAPTKEDYDEKRETLEATAKPIIERAYAADSSYSGGGDDDFTSSPPPDEEPTVHADYD</sequence>
<dbReference type="InterPro" id="IPR029048">
    <property type="entry name" value="HSP70_C_sf"/>
</dbReference>
<dbReference type="FunFam" id="3.90.640.10:FF:000002">
    <property type="entry name" value="Heat shock 70 kDa"/>
    <property type="match status" value="1"/>
</dbReference>
<dbReference type="CDD" id="cd10241">
    <property type="entry name" value="ASKHA_NBD_HSP70_BiP"/>
    <property type="match status" value="1"/>
</dbReference>
<name>A0AAD7U9D9_9STRA</name>
<dbReference type="Gene3D" id="3.30.420.40">
    <property type="match status" value="2"/>
</dbReference>
<evidence type="ECO:0000256" key="2">
    <source>
        <dbReference type="ARBA" id="ARBA00022824"/>
    </source>
</evidence>
<dbReference type="Pfam" id="PF00012">
    <property type="entry name" value="HSP70"/>
    <property type="match status" value="1"/>
</dbReference>
<dbReference type="FunFam" id="3.30.420.40:FF:000026">
    <property type="entry name" value="Heat shock protein 70"/>
    <property type="match status" value="1"/>
</dbReference>
<dbReference type="FunFam" id="2.60.34.10:FF:000002">
    <property type="entry name" value="Heat shock 70 kDa"/>
    <property type="match status" value="1"/>
</dbReference>
<keyword evidence="1 4" id="KW-0547">Nucleotide-binding</keyword>
<keyword evidence="6" id="KW-0732">Signal</keyword>
<protein>
    <recommendedName>
        <fullName evidence="9">Heat shock protein 70</fullName>
    </recommendedName>
</protein>
<comment type="similarity">
    <text evidence="4">Belongs to the heat shock protein 70 family.</text>
</comment>
<evidence type="ECO:0000256" key="1">
    <source>
        <dbReference type="ARBA" id="ARBA00022741"/>
    </source>
</evidence>
<dbReference type="InterPro" id="IPR043129">
    <property type="entry name" value="ATPase_NBD"/>
</dbReference>
<dbReference type="PROSITE" id="PS00329">
    <property type="entry name" value="HSP70_2"/>
    <property type="match status" value="1"/>
</dbReference>
<dbReference type="AlphaFoldDB" id="A0AAD7U9D9"/>
<dbReference type="PRINTS" id="PR00301">
    <property type="entry name" value="HEATSHOCK70"/>
</dbReference>
<organism evidence="7 8">
    <name type="scientific">Chrysophaeum taylorii</name>
    <dbReference type="NCBI Taxonomy" id="2483200"/>
    <lineage>
        <taxon>Eukaryota</taxon>
        <taxon>Sar</taxon>
        <taxon>Stramenopiles</taxon>
        <taxon>Ochrophyta</taxon>
        <taxon>Pelagophyceae</taxon>
        <taxon>Pelagomonadales</taxon>
        <taxon>Pelagomonadaceae</taxon>
        <taxon>Chrysophaeum</taxon>
    </lineage>
</organism>
<evidence type="ECO:0000256" key="5">
    <source>
        <dbReference type="SAM" id="MobiDB-lite"/>
    </source>
</evidence>
<dbReference type="GO" id="GO:0005524">
    <property type="term" value="F:ATP binding"/>
    <property type="evidence" value="ECO:0007669"/>
    <property type="project" value="UniProtKB-KW"/>
</dbReference>
<evidence type="ECO:0000256" key="6">
    <source>
        <dbReference type="SAM" id="SignalP"/>
    </source>
</evidence>
<evidence type="ECO:0000256" key="3">
    <source>
        <dbReference type="ARBA" id="ARBA00022840"/>
    </source>
</evidence>
<evidence type="ECO:0000313" key="8">
    <source>
        <dbReference type="Proteomes" id="UP001230188"/>
    </source>
</evidence>
<feature type="signal peptide" evidence="6">
    <location>
        <begin position="1"/>
        <end position="22"/>
    </location>
</feature>
<gene>
    <name evidence="7" type="ORF">CTAYLR_007441</name>
</gene>
<feature type="region of interest" description="Disordered" evidence="5">
    <location>
        <begin position="646"/>
        <end position="686"/>
    </location>
</feature>
<dbReference type="PANTHER" id="PTHR19375">
    <property type="entry name" value="HEAT SHOCK PROTEIN 70KDA"/>
    <property type="match status" value="1"/>
</dbReference>
<dbReference type="PROSITE" id="PS00297">
    <property type="entry name" value="HSP70_1"/>
    <property type="match status" value="1"/>
</dbReference>
<evidence type="ECO:0000256" key="4">
    <source>
        <dbReference type="RuleBase" id="RU003322"/>
    </source>
</evidence>
<dbReference type="Gene3D" id="2.60.34.10">
    <property type="entry name" value="Substrate Binding Domain Of DNAk, Chain A, domain 1"/>
    <property type="match status" value="1"/>
</dbReference>
<dbReference type="Gene3D" id="3.90.640.10">
    <property type="entry name" value="Actin, Chain A, domain 4"/>
    <property type="match status" value="1"/>
</dbReference>
<keyword evidence="2" id="KW-0256">Endoplasmic reticulum</keyword>
<dbReference type="PROSITE" id="PS01036">
    <property type="entry name" value="HSP70_3"/>
    <property type="match status" value="1"/>
</dbReference>
<dbReference type="SUPFAM" id="SSF100920">
    <property type="entry name" value="Heat shock protein 70kD (HSP70), peptide-binding domain"/>
    <property type="match status" value="1"/>
</dbReference>
<proteinExistence type="inferred from homology"/>
<dbReference type="InterPro" id="IPR029047">
    <property type="entry name" value="HSP70_peptide-bd_sf"/>
</dbReference>
<accession>A0AAD7U9D9</accession>
<dbReference type="InterPro" id="IPR042050">
    <property type="entry name" value="BIP_NBD"/>
</dbReference>
<dbReference type="InterPro" id="IPR018181">
    <property type="entry name" value="Heat_shock_70_CS"/>
</dbReference>
<evidence type="ECO:0000313" key="7">
    <source>
        <dbReference type="EMBL" id="KAJ8600681.1"/>
    </source>
</evidence>
<dbReference type="GO" id="GO:0140662">
    <property type="term" value="F:ATP-dependent protein folding chaperone"/>
    <property type="evidence" value="ECO:0007669"/>
    <property type="project" value="InterPro"/>
</dbReference>
<dbReference type="SUPFAM" id="SSF53067">
    <property type="entry name" value="Actin-like ATPase domain"/>
    <property type="match status" value="2"/>
</dbReference>
<comment type="caution">
    <text evidence="7">The sequence shown here is derived from an EMBL/GenBank/DDBJ whole genome shotgun (WGS) entry which is preliminary data.</text>
</comment>
<dbReference type="SUPFAM" id="SSF100934">
    <property type="entry name" value="Heat shock protein 70kD (HSP70), C-terminal subdomain"/>
    <property type="match status" value="1"/>
</dbReference>
<keyword evidence="8" id="KW-1185">Reference proteome</keyword>
<dbReference type="InterPro" id="IPR013126">
    <property type="entry name" value="Hsp_70_fam"/>
</dbReference>
<evidence type="ECO:0008006" key="9">
    <source>
        <dbReference type="Google" id="ProtNLM"/>
    </source>
</evidence>
<keyword evidence="3 4" id="KW-0067">ATP-binding</keyword>
<reference evidence="7" key="1">
    <citation type="submission" date="2023-01" db="EMBL/GenBank/DDBJ databases">
        <title>Metagenome sequencing of chrysophaentin producing Chrysophaeum taylorii.</title>
        <authorList>
            <person name="Davison J."/>
            <person name="Bewley C."/>
        </authorList>
    </citation>
    <scope>NUCLEOTIDE SEQUENCE</scope>
    <source>
        <strain evidence="7">NIES-1699</strain>
    </source>
</reference>
<dbReference type="Proteomes" id="UP001230188">
    <property type="component" value="Unassembled WGS sequence"/>
</dbReference>
<dbReference type="EMBL" id="JAQMWT010000484">
    <property type="protein sequence ID" value="KAJ8600681.1"/>
    <property type="molecule type" value="Genomic_DNA"/>
</dbReference>
<dbReference type="NCBIfam" id="NF001413">
    <property type="entry name" value="PRK00290.1"/>
    <property type="match status" value="1"/>
</dbReference>
<feature type="chain" id="PRO_5042179875" description="Heat shock protein 70" evidence="6">
    <location>
        <begin position="23"/>
        <end position="686"/>
    </location>
</feature>